<feature type="compositionally biased region" description="Basic and acidic residues" evidence="1">
    <location>
        <begin position="1"/>
        <end position="10"/>
    </location>
</feature>
<feature type="region of interest" description="Disordered" evidence="1">
    <location>
        <begin position="1"/>
        <end position="20"/>
    </location>
</feature>
<accession>A0A3N0CAU2</accession>
<dbReference type="InterPro" id="IPR013120">
    <property type="entry name" value="FAR_NAD-bd"/>
</dbReference>
<dbReference type="OrthoDB" id="5241256at2"/>
<evidence type="ECO:0000259" key="2">
    <source>
        <dbReference type="Pfam" id="PF07993"/>
    </source>
</evidence>
<keyword evidence="4" id="KW-1185">Reference proteome</keyword>
<comment type="caution">
    <text evidence="3">The sequence shown here is derived from an EMBL/GenBank/DDBJ whole genome shotgun (WGS) entry which is preliminary data.</text>
</comment>
<dbReference type="PANTHER" id="PTHR48079">
    <property type="entry name" value="PROTEIN YEEZ"/>
    <property type="match status" value="1"/>
</dbReference>
<dbReference type="GO" id="GO:0004029">
    <property type="term" value="F:aldehyde dehydrogenase (NAD+) activity"/>
    <property type="evidence" value="ECO:0007669"/>
    <property type="project" value="TreeGrafter"/>
</dbReference>
<dbReference type="Proteomes" id="UP000273807">
    <property type="component" value="Unassembled WGS sequence"/>
</dbReference>
<dbReference type="Pfam" id="PF07993">
    <property type="entry name" value="NAD_binding_4"/>
    <property type="match status" value="1"/>
</dbReference>
<dbReference type="PANTHER" id="PTHR48079:SF6">
    <property type="entry name" value="NAD(P)-BINDING DOMAIN-CONTAINING PROTEIN-RELATED"/>
    <property type="match status" value="1"/>
</dbReference>
<gene>
    <name evidence="3" type="ORF">D7003_01750</name>
</gene>
<evidence type="ECO:0000256" key="1">
    <source>
        <dbReference type="SAM" id="MobiDB-lite"/>
    </source>
</evidence>
<organism evidence="3 4">
    <name type="scientific">Arthrobacter oryzae</name>
    <dbReference type="NCBI Taxonomy" id="409290"/>
    <lineage>
        <taxon>Bacteria</taxon>
        <taxon>Bacillati</taxon>
        <taxon>Actinomycetota</taxon>
        <taxon>Actinomycetes</taxon>
        <taxon>Micrococcales</taxon>
        <taxon>Micrococcaceae</taxon>
        <taxon>Arthrobacter</taxon>
    </lineage>
</organism>
<evidence type="ECO:0000313" key="4">
    <source>
        <dbReference type="Proteomes" id="UP000273807"/>
    </source>
</evidence>
<dbReference type="AlphaFoldDB" id="A0A3N0CAU2"/>
<evidence type="ECO:0000313" key="3">
    <source>
        <dbReference type="EMBL" id="RNL60103.1"/>
    </source>
</evidence>
<sequence>MVLQVGERRAGLQPEPSSACVPSATTSRKVVLFGATGFIGRWTTKELLDLGASVTAPLRDPKAADELSGWFREHGTSIENLQFIPVDFHARDLGISDGSLSSVMQGAPGDVINVAGAYAFGMRNTEATRANVESAEAIVRLAARLPNLRRLVHLSGYRVGGQDPSTLPWSDAKRRRLYSRLGAYEASKVEGDAVVQATADRLNVPLTVVNPATVTGHSITGETNQVLGLASTLLQLWRGDLRAMAGGPATFVPVVPVDYLARFLAMVPTVHAAEGKSYWVLDDNTPSLPDLLALLGNHYRVRVPRLRVPVGIVKMLPASLSGIEPETLSFLSTNRYPSGTARELAQQHGLEFPDTITSLKRWADYLAEHHFTVKVTSTPKF</sequence>
<dbReference type="EMBL" id="RBED01000028">
    <property type="protein sequence ID" value="RNL60103.1"/>
    <property type="molecule type" value="Genomic_DNA"/>
</dbReference>
<dbReference type="Gene3D" id="3.40.50.720">
    <property type="entry name" value="NAD(P)-binding Rossmann-like Domain"/>
    <property type="match status" value="1"/>
</dbReference>
<name>A0A3N0CAU2_9MICC</name>
<dbReference type="InterPro" id="IPR036291">
    <property type="entry name" value="NAD(P)-bd_dom_sf"/>
</dbReference>
<proteinExistence type="predicted"/>
<dbReference type="SUPFAM" id="SSF51735">
    <property type="entry name" value="NAD(P)-binding Rossmann-fold domains"/>
    <property type="match status" value="1"/>
</dbReference>
<feature type="domain" description="Thioester reductase (TE)" evidence="2">
    <location>
        <begin position="34"/>
        <end position="263"/>
    </location>
</feature>
<dbReference type="InterPro" id="IPR051783">
    <property type="entry name" value="NAD(P)-dependent_oxidoreduct"/>
</dbReference>
<dbReference type="GO" id="GO:0005737">
    <property type="term" value="C:cytoplasm"/>
    <property type="evidence" value="ECO:0007669"/>
    <property type="project" value="TreeGrafter"/>
</dbReference>
<reference evidence="3 4" key="1">
    <citation type="submission" date="2018-10" db="EMBL/GenBank/DDBJ databases">
        <title>Genome sequencing of Arthrobacter oryzae TNB02.</title>
        <authorList>
            <person name="Cho Y.-J."/>
            <person name="Cho A."/>
            <person name="Kim O.-S."/>
        </authorList>
    </citation>
    <scope>NUCLEOTIDE SEQUENCE [LARGE SCALE GENOMIC DNA]</scope>
    <source>
        <strain evidence="3 4">TNB02</strain>
    </source>
</reference>
<protein>
    <submittedName>
        <fullName evidence="3">NAD-dependent epimerase/dehydratase family protein</fullName>
    </submittedName>
</protein>